<dbReference type="GO" id="GO:0008236">
    <property type="term" value="F:serine-type peptidase activity"/>
    <property type="evidence" value="ECO:0007669"/>
    <property type="project" value="UniProtKB-KW"/>
</dbReference>
<dbReference type="SUPFAM" id="SSF52096">
    <property type="entry name" value="ClpP/crotonase"/>
    <property type="match status" value="1"/>
</dbReference>
<dbReference type="FunFam" id="2.30.42.10:FF:000063">
    <property type="entry name" value="Peptidase, S41 family"/>
    <property type="match status" value="1"/>
</dbReference>
<dbReference type="KEGG" id="tav:G4V39_06680"/>
<accession>A0A6G7PWZ0</accession>
<evidence type="ECO:0000256" key="7">
    <source>
        <dbReference type="SAM" id="MobiDB-lite"/>
    </source>
</evidence>
<evidence type="ECO:0000256" key="6">
    <source>
        <dbReference type="SAM" id="Coils"/>
    </source>
</evidence>
<evidence type="ECO:0000313" key="8">
    <source>
        <dbReference type="EMBL" id="QIJ71968.1"/>
    </source>
</evidence>
<feature type="compositionally biased region" description="Basic and acidic residues" evidence="7">
    <location>
        <begin position="404"/>
        <end position="425"/>
    </location>
</feature>
<dbReference type="InterPro" id="IPR029045">
    <property type="entry name" value="ClpP/crotonase-like_dom_sf"/>
</dbReference>
<keyword evidence="2 5" id="KW-0645">Protease</keyword>
<dbReference type="CDD" id="cd06782">
    <property type="entry name" value="cpPDZ_CPP-like"/>
    <property type="match status" value="1"/>
</dbReference>
<evidence type="ECO:0000256" key="4">
    <source>
        <dbReference type="ARBA" id="ARBA00022825"/>
    </source>
</evidence>
<sequence>MKGRKFTPSILVLTVLLILFCALGFSGSLRASASSEEIYQKLRLFSEVLDIVQKSYVEEVNPKDLIYGAIRGMLGSLDPHSSFMTPDDYKELQIETKGSFTGIGIEITIKDGILTVVSPIEGTPAYRAGIKAGDKIIKINGKPTKNMSLFEAVKLLRGPKGTKVTISILREGWTELKDITIVRDVIPIISVRSRTLEPGYGYIRISTFQEKTSRELRKALEKLEKENKPLKGLVLDLRNNPGGLLDQAVKVADEFLDRGLIVYTNGRLKNQSMKFEATPNRHPHPYPLVVLVNEGSASASEIVAGALQDHHRAIIVGTQTFGKGSVQTIIPLEDGSAIRLTTARYYTPSGRSIQAKGITPDIIVPWAVCEPPKKKFHLIREKDLERHIPSETEKKSKKRPVPSLKEKHESPNKSPKKDSNDLRRDNQLEEALRILKSWQIFTKMRIDGAGIQPR</sequence>
<keyword evidence="9" id="KW-1185">Reference proteome</keyword>
<dbReference type="FunFam" id="3.90.226.10:FF:000029">
    <property type="entry name" value="Peptidase, S41 family"/>
    <property type="match status" value="1"/>
</dbReference>
<dbReference type="GO" id="GO:0004175">
    <property type="term" value="F:endopeptidase activity"/>
    <property type="evidence" value="ECO:0007669"/>
    <property type="project" value="TreeGrafter"/>
</dbReference>
<dbReference type="Proteomes" id="UP000502179">
    <property type="component" value="Chromosome"/>
</dbReference>
<keyword evidence="6" id="KW-0175">Coiled coil</keyword>
<reference evidence="8 9" key="1">
    <citation type="submission" date="2020-02" db="EMBL/GenBank/DDBJ databases">
        <title>Genome analysis of Thermosulfuriphilus ammonigenes ST65T, an anaerobic thermophilic chemolithoautotrophic bacterium isolated from a deep-sea hydrothermal vent.</title>
        <authorList>
            <person name="Slobodkina G."/>
            <person name="Allioux M."/>
            <person name="Merkel A."/>
            <person name="Alain K."/>
            <person name="Jebbar M."/>
            <person name="Slobodkin A."/>
        </authorList>
    </citation>
    <scope>NUCLEOTIDE SEQUENCE [LARGE SCALE GENOMIC DNA]</scope>
    <source>
        <strain evidence="8 9">ST65</strain>
    </source>
</reference>
<dbReference type="InterPro" id="IPR001478">
    <property type="entry name" value="PDZ"/>
</dbReference>
<dbReference type="Pfam" id="PF17820">
    <property type="entry name" value="PDZ_6"/>
    <property type="match status" value="1"/>
</dbReference>
<dbReference type="SMART" id="SM00245">
    <property type="entry name" value="TSPc"/>
    <property type="match status" value="1"/>
</dbReference>
<name>A0A6G7PWZ0_9BACT</name>
<dbReference type="InterPro" id="IPR005151">
    <property type="entry name" value="Tail-specific_protease"/>
</dbReference>
<evidence type="ECO:0000256" key="3">
    <source>
        <dbReference type="ARBA" id="ARBA00022801"/>
    </source>
</evidence>
<dbReference type="InterPro" id="IPR004447">
    <property type="entry name" value="Peptidase_S41A"/>
</dbReference>
<dbReference type="AlphaFoldDB" id="A0A6G7PWZ0"/>
<dbReference type="Gene3D" id="3.90.226.10">
    <property type="entry name" value="2-enoyl-CoA Hydratase, Chain A, domain 1"/>
    <property type="match status" value="1"/>
</dbReference>
<dbReference type="GO" id="GO:0007165">
    <property type="term" value="P:signal transduction"/>
    <property type="evidence" value="ECO:0007669"/>
    <property type="project" value="TreeGrafter"/>
</dbReference>
<proteinExistence type="inferred from homology"/>
<dbReference type="GO" id="GO:0006508">
    <property type="term" value="P:proteolysis"/>
    <property type="evidence" value="ECO:0007669"/>
    <property type="project" value="UniProtKB-KW"/>
</dbReference>
<dbReference type="Pfam" id="PF03572">
    <property type="entry name" value="Peptidase_S41"/>
    <property type="match status" value="1"/>
</dbReference>
<evidence type="ECO:0000313" key="9">
    <source>
        <dbReference type="Proteomes" id="UP000502179"/>
    </source>
</evidence>
<dbReference type="RefSeq" id="WP_166032185.1">
    <property type="nucleotide sequence ID" value="NZ_CP048877.1"/>
</dbReference>
<keyword evidence="4 5" id="KW-0720">Serine protease</keyword>
<dbReference type="Pfam" id="PF22694">
    <property type="entry name" value="CtpB_N-like"/>
    <property type="match status" value="1"/>
</dbReference>
<dbReference type="InterPro" id="IPR036034">
    <property type="entry name" value="PDZ_sf"/>
</dbReference>
<dbReference type="CDD" id="cd07560">
    <property type="entry name" value="Peptidase_S41_CPP"/>
    <property type="match status" value="1"/>
</dbReference>
<dbReference type="PANTHER" id="PTHR32060:SF30">
    <property type="entry name" value="CARBOXY-TERMINAL PROCESSING PROTEASE CTPA"/>
    <property type="match status" value="1"/>
</dbReference>
<dbReference type="InterPro" id="IPR041489">
    <property type="entry name" value="PDZ_6"/>
</dbReference>
<feature type="coiled-coil region" evidence="6">
    <location>
        <begin position="206"/>
        <end position="240"/>
    </location>
</feature>
<dbReference type="Gene3D" id="2.30.42.10">
    <property type="match status" value="1"/>
</dbReference>
<evidence type="ECO:0000256" key="5">
    <source>
        <dbReference type="RuleBase" id="RU004404"/>
    </source>
</evidence>
<dbReference type="SMART" id="SM00228">
    <property type="entry name" value="PDZ"/>
    <property type="match status" value="1"/>
</dbReference>
<dbReference type="SUPFAM" id="SSF50156">
    <property type="entry name" value="PDZ domain-like"/>
    <property type="match status" value="1"/>
</dbReference>
<evidence type="ECO:0000256" key="2">
    <source>
        <dbReference type="ARBA" id="ARBA00022670"/>
    </source>
</evidence>
<dbReference type="GO" id="GO:0030288">
    <property type="term" value="C:outer membrane-bounded periplasmic space"/>
    <property type="evidence" value="ECO:0007669"/>
    <property type="project" value="TreeGrafter"/>
</dbReference>
<dbReference type="InterPro" id="IPR055210">
    <property type="entry name" value="CtpA/B_N"/>
</dbReference>
<comment type="similarity">
    <text evidence="1 5">Belongs to the peptidase S41A family.</text>
</comment>
<keyword evidence="3 5" id="KW-0378">Hydrolase</keyword>
<dbReference type="Gene3D" id="3.30.750.44">
    <property type="match status" value="1"/>
</dbReference>
<organism evidence="8 9">
    <name type="scientific">Thermosulfuriphilus ammonigenes</name>
    <dbReference type="NCBI Taxonomy" id="1936021"/>
    <lineage>
        <taxon>Bacteria</taxon>
        <taxon>Pseudomonadati</taxon>
        <taxon>Thermodesulfobacteriota</taxon>
        <taxon>Thermodesulfobacteria</taxon>
        <taxon>Thermodesulfobacteriales</taxon>
        <taxon>Thermodesulfobacteriaceae</taxon>
        <taxon>Thermosulfuriphilus</taxon>
    </lineage>
</organism>
<dbReference type="PANTHER" id="PTHR32060">
    <property type="entry name" value="TAIL-SPECIFIC PROTEASE"/>
    <property type="match status" value="1"/>
</dbReference>
<evidence type="ECO:0000256" key="1">
    <source>
        <dbReference type="ARBA" id="ARBA00009179"/>
    </source>
</evidence>
<gene>
    <name evidence="8" type="ORF">G4V39_06680</name>
</gene>
<dbReference type="EMBL" id="CP048877">
    <property type="protein sequence ID" value="QIJ71968.1"/>
    <property type="molecule type" value="Genomic_DNA"/>
</dbReference>
<feature type="region of interest" description="Disordered" evidence="7">
    <location>
        <begin position="387"/>
        <end position="425"/>
    </location>
</feature>
<protein>
    <submittedName>
        <fullName evidence="8">S41 family peptidase</fullName>
    </submittedName>
</protein>
<dbReference type="NCBIfam" id="TIGR00225">
    <property type="entry name" value="prc"/>
    <property type="match status" value="1"/>
</dbReference>
<dbReference type="PROSITE" id="PS50106">
    <property type="entry name" value="PDZ"/>
    <property type="match status" value="1"/>
</dbReference>